<accession>A0ABQ8N1V1</accession>
<evidence type="ECO:0000313" key="5">
    <source>
        <dbReference type="EMBL" id="KAI2668970.1"/>
    </source>
</evidence>
<feature type="chain" id="PRO_5047168948" evidence="3">
    <location>
        <begin position="20"/>
        <end position="367"/>
    </location>
</feature>
<dbReference type="InterPro" id="IPR003598">
    <property type="entry name" value="Ig_sub2"/>
</dbReference>
<name>A0ABQ8N1V1_LABRO</name>
<feature type="domain" description="Ig-like" evidence="4">
    <location>
        <begin position="204"/>
        <end position="288"/>
    </location>
</feature>
<dbReference type="PROSITE" id="PS50835">
    <property type="entry name" value="IG_LIKE"/>
    <property type="match status" value="4"/>
</dbReference>
<feature type="region of interest" description="Disordered" evidence="2">
    <location>
        <begin position="327"/>
        <end position="367"/>
    </location>
</feature>
<evidence type="ECO:0000256" key="1">
    <source>
        <dbReference type="ARBA" id="ARBA00023319"/>
    </source>
</evidence>
<dbReference type="Gene3D" id="2.60.40.10">
    <property type="entry name" value="Immunoglobulins"/>
    <property type="match status" value="3"/>
</dbReference>
<dbReference type="SMART" id="SM00409">
    <property type="entry name" value="IG"/>
    <property type="match status" value="3"/>
</dbReference>
<reference evidence="5 6" key="1">
    <citation type="submission" date="2022-01" db="EMBL/GenBank/DDBJ databases">
        <title>A high-quality chromosome-level genome assembly of rohu carp, Labeo rohita.</title>
        <authorList>
            <person name="Arick M.A. II"/>
            <person name="Hsu C.-Y."/>
            <person name="Magbanua Z."/>
            <person name="Pechanova O."/>
            <person name="Grover C."/>
            <person name="Miller E."/>
            <person name="Thrash A."/>
            <person name="Ezzel L."/>
            <person name="Alam S."/>
            <person name="Benzie J."/>
            <person name="Hamilton M."/>
            <person name="Karsi A."/>
            <person name="Lawrence M.L."/>
            <person name="Peterson D.G."/>
        </authorList>
    </citation>
    <scope>NUCLEOTIDE SEQUENCE [LARGE SCALE GENOMIC DNA]</scope>
    <source>
        <strain evidence="6">BAU-BD-2019</strain>
        <tissue evidence="5">Blood</tissue>
    </source>
</reference>
<dbReference type="InterPro" id="IPR013783">
    <property type="entry name" value="Ig-like_fold"/>
</dbReference>
<dbReference type="InterPro" id="IPR007110">
    <property type="entry name" value="Ig-like_dom"/>
</dbReference>
<dbReference type="Proteomes" id="UP000830375">
    <property type="component" value="Unassembled WGS sequence"/>
</dbReference>
<dbReference type="PANTHER" id="PTHR10075:SF100">
    <property type="entry name" value="FASCICLIN-2"/>
    <property type="match status" value="1"/>
</dbReference>
<dbReference type="SMART" id="SM00408">
    <property type="entry name" value="IGc2"/>
    <property type="match status" value="3"/>
</dbReference>
<comment type="caution">
    <text evidence="5">The sequence shown here is derived from an EMBL/GenBank/DDBJ whole genome shotgun (WGS) entry which is preliminary data.</text>
</comment>
<evidence type="ECO:0000256" key="2">
    <source>
        <dbReference type="SAM" id="MobiDB-lite"/>
    </source>
</evidence>
<keyword evidence="6" id="KW-1185">Reference proteome</keyword>
<evidence type="ECO:0000313" key="6">
    <source>
        <dbReference type="Proteomes" id="UP000830375"/>
    </source>
</evidence>
<feature type="signal peptide" evidence="3">
    <location>
        <begin position="1"/>
        <end position="19"/>
    </location>
</feature>
<feature type="domain" description="Ig-like" evidence="4">
    <location>
        <begin position="291"/>
        <end position="328"/>
    </location>
</feature>
<dbReference type="InterPro" id="IPR036179">
    <property type="entry name" value="Ig-like_dom_sf"/>
</dbReference>
<keyword evidence="1" id="KW-0393">Immunoglobulin domain</keyword>
<feature type="domain" description="Ig-like" evidence="4">
    <location>
        <begin position="22"/>
        <end position="108"/>
    </location>
</feature>
<protein>
    <submittedName>
        <fullName evidence="5">Basement membrane-specific heparan sulfate proteoglycan core protein</fullName>
    </submittedName>
</protein>
<dbReference type="Pfam" id="PF13927">
    <property type="entry name" value="Ig_3"/>
    <property type="match status" value="3"/>
</dbReference>
<dbReference type="SUPFAM" id="SSF48726">
    <property type="entry name" value="Immunoglobulin"/>
    <property type="match status" value="4"/>
</dbReference>
<evidence type="ECO:0000256" key="3">
    <source>
        <dbReference type="SAM" id="SignalP"/>
    </source>
</evidence>
<dbReference type="EMBL" id="JACTAM010000001">
    <property type="protein sequence ID" value="KAI2668970.1"/>
    <property type="molecule type" value="Genomic_DNA"/>
</dbReference>
<proteinExistence type="predicted"/>
<evidence type="ECO:0000259" key="4">
    <source>
        <dbReference type="PROSITE" id="PS50835"/>
    </source>
</evidence>
<feature type="domain" description="Ig-like" evidence="4">
    <location>
        <begin position="113"/>
        <end position="198"/>
    </location>
</feature>
<sequence>MNVQTAALILSAVLHTVWGQNPVLSVRPRTAAVKLGETVSFHCRVTSGSQPVQLEWKRSNNQPLGDNVKLGPDGAVLTIANVRLSNQGGYRCIATNAQGKGTITATLTIRQPPKVRVTPSGPLSVRAGESVSLECSVTGKPRPSISWIKQGSETALVSTTTDATASLQVRVMSAEDAGTFVCRAQSREGTAEGRVELRLEGGFPQASVTETDLTAVEGQSVTMHCHATGSPTPDISWSKLRAPLPWQHRASGGILILNNVGRQDSGQYICNATNALGFSEAYVQLEVDSPPYATTLTDETVARPGEALRLQCLAHGTHPIRFRWTRVGGASMSPGGGDHQRRRAEDRAAESNGQRHVQVCGDQSRGL</sequence>
<dbReference type="PANTHER" id="PTHR10075">
    <property type="entry name" value="BASIGIN RELATED"/>
    <property type="match status" value="1"/>
</dbReference>
<keyword evidence="3" id="KW-0732">Signal</keyword>
<dbReference type="CDD" id="cd00096">
    <property type="entry name" value="Ig"/>
    <property type="match status" value="1"/>
</dbReference>
<dbReference type="InterPro" id="IPR003599">
    <property type="entry name" value="Ig_sub"/>
</dbReference>
<organism evidence="5 6">
    <name type="scientific">Labeo rohita</name>
    <name type="common">Indian major carp</name>
    <name type="synonym">Cyprinus rohita</name>
    <dbReference type="NCBI Taxonomy" id="84645"/>
    <lineage>
        <taxon>Eukaryota</taxon>
        <taxon>Metazoa</taxon>
        <taxon>Chordata</taxon>
        <taxon>Craniata</taxon>
        <taxon>Vertebrata</taxon>
        <taxon>Euteleostomi</taxon>
        <taxon>Actinopterygii</taxon>
        <taxon>Neopterygii</taxon>
        <taxon>Teleostei</taxon>
        <taxon>Ostariophysi</taxon>
        <taxon>Cypriniformes</taxon>
        <taxon>Cyprinidae</taxon>
        <taxon>Labeoninae</taxon>
        <taxon>Labeonini</taxon>
        <taxon>Labeo</taxon>
    </lineage>
</organism>
<gene>
    <name evidence="5" type="ORF">H4Q32_030598</name>
</gene>